<evidence type="ECO:0000256" key="2">
    <source>
        <dbReference type="ARBA" id="ARBA00004613"/>
    </source>
</evidence>
<comment type="caution">
    <text evidence="5">The sequence shown here is derived from an EMBL/GenBank/DDBJ whole genome shotgun (WGS) entry which is preliminary data.</text>
</comment>
<dbReference type="GO" id="GO:0005576">
    <property type="term" value="C:extracellular region"/>
    <property type="evidence" value="ECO:0007669"/>
    <property type="project" value="UniProtKB-SubCell"/>
</dbReference>
<feature type="non-terminal residue" evidence="5">
    <location>
        <position position="1"/>
    </location>
</feature>
<evidence type="ECO:0000256" key="3">
    <source>
        <dbReference type="ARBA" id="ARBA00022525"/>
    </source>
</evidence>
<keyword evidence="6" id="KW-1185">Reference proteome</keyword>
<protein>
    <recommendedName>
        <fullName evidence="4">Crinkler effector protein N-terminal domain-containing protein</fullName>
    </recommendedName>
</protein>
<dbReference type="EMBL" id="JACGCI010000017">
    <property type="protein sequence ID" value="KAF6758830.1"/>
    <property type="molecule type" value="Genomic_DNA"/>
</dbReference>
<keyword evidence="3" id="KW-0964">Secreted</keyword>
<dbReference type="GO" id="GO:0043657">
    <property type="term" value="C:host cell"/>
    <property type="evidence" value="ECO:0007669"/>
    <property type="project" value="UniProtKB-SubCell"/>
</dbReference>
<evidence type="ECO:0000313" key="6">
    <source>
        <dbReference type="Proteomes" id="UP000521943"/>
    </source>
</evidence>
<dbReference type="Proteomes" id="UP000521943">
    <property type="component" value="Unassembled WGS sequence"/>
</dbReference>
<dbReference type="Pfam" id="PF20147">
    <property type="entry name" value="Crinkler"/>
    <property type="match status" value="1"/>
</dbReference>
<comment type="subcellular location">
    <subcellularLocation>
        <location evidence="1">Host cell</location>
    </subcellularLocation>
    <subcellularLocation>
        <location evidence="2">Secreted</location>
    </subcellularLocation>
</comment>
<organism evidence="5 6">
    <name type="scientific">Ephemerocybe angulata</name>
    <dbReference type="NCBI Taxonomy" id="980116"/>
    <lineage>
        <taxon>Eukaryota</taxon>
        <taxon>Fungi</taxon>
        <taxon>Dikarya</taxon>
        <taxon>Basidiomycota</taxon>
        <taxon>Agaricomycotina</taxon>
        <taxon>Agaricomycetes</taxon>
        <taxon>Agaricomycetidae</taxon>
        <taxon>Agaricales</taxon>
        <taxon>Agaricineae</taxon>
        <taxon>Psathyrellaceae</taxon>
        <taxon>Ephemerocybe</taxon>
    </lineage>
</organism>
<accession>A0A8H6I4P7</accession>
<dbReference type="AlphaFoldDB" id="A0A8H6I4P7"/>
<evidence type="ECO:0000313" key="5">
    <source>
        <dbReference type="EMBL" id="KAF6758830.1"/>
    </source>
</evidence>
<sequence length="110" mass="12114">METFLLNCIVPGLHGRTFSVEIARDGDASLLQDAIKNRVPDIFPNTGVGKLRLFKVSLPLGDRALQHYPQNINGAQELTSPGEKMASVFEDSPRDDHMHIAIPPPMVIQP</sequence>
<evidence type="ECO:0000259" key="4">
    <source>
        <dbReference type="Pfam" id="PF20147"/>
    </source>
</evidence>
<reference evidence="5 6" key="1">
    <citation type="submission" date="2020-07" db="EMBL/GenBank/DDBJ databases">
        <title>Comparative genomics of pyrophilous fungi reveals a link between fire events and developmental genes.</title>
        <authorList>
            <consortium name="DOE Joint Genome Institute"/>
            <person name="Steindorff A.S."/>
            <person name="Carver A."/>
            <person name="Calhoun S."/>
            <person name="Stillman K."/>
            <person name="Liu H."/>
            <person name="Lipzen A."/>
            <person name="Pangilinan J."/>
            <person name="Labutti K."/>
            <person name="Bruns T.D."/>
            <person name="Grigoriev I.V."/>
        </authorList>
    </citation>
    <scope>NUCLEOTIDE SEQUENCE [LARGE SCALE GENOMIC DNA]</scope>
    <source>
        <strain evidence="5 6">CBS 144469</strain>
    </source>
</reference>
<dbReference type="OrthoDB" id="3032623at2759"/>
<feature type="domain" description="Crinkler effector protein N-terminal" evidence="4">
    <location>
        <begin position="6"/>
        <end position="100"/>
    </location>
</feature>
<gene>
    <name evidence="5" type="ORF">DFP72DRAFT_886714</name>
</gene>
<dbReference type="InterPro" id="IPR045379">
    <property type="entry name" value="Crinkler_N"/>
</dbReference>
<evidence type="ECO:0000256" key="1">
    <source>
        <dbReference type="ARBA" id="ARBA00004340"/>
    </source>
</evidence>
<name>A0A8H6I4P7_9AGAR</name>
<proteinExistence type="predicted"/>